<evidence type="ECO:0000259" key="13">
    <source>
        <dbReference type="PROSITE" id="PS50235"/>
    </source>
</evidence>
<dbReference type="InterPro" id="IPR018200">
    <property type="entry name" value="USP_CS"/>
</dbReference>
<feature type="region of interest" description="Disordered" evidence="10">
    <location>
        <begin position="852"/>
        <end position="872"/>
    </location>
</feature>
<keyword evidence="5" id="KW-0418">Kinase</keyword>
<evidence type="ECO:0000256" key="8">
    <source>
        <dbReference type="ARBA" id="ARBA00048679"/>
    </source>
</evidence>
<dbReference type="PROSITE" id="PS00107">
    <property type="entry name" value="PROTEIN_KINASE_ATP"/>
    <property type="match status" value="1"/>
</dbReference>
<feature type="domain" description="KA1" evidence="12">
    <location>
        <begin position="1072"/>
        <end position="1122"/>
    </location>
</feature>
<evidence type="ECO:0000256" key="10">
    <source>
        <dbReference type="SAM" id="MobiDB-lite"/>
    </source>
</evidence>
<evidence type="ECO:0000313" key="15">
    <source>
        <dbReference type="Proteomes" id="UP000320333"/>
    </source>
</evidence>
<dbReference type="Pfam" id="PF00443">
    <property type="entry name" value="UCH"/>
    <property type="match status" value="1"/>
</dbReference>
<feature type="region of interest" description="Disordered" evidence="10">
    <location>
        <begin position="501"/>
        <end position="523"/>
    </location>
</feature>
<feature type="region of interest" description="Disordered" evidence="10">
    <location>
        <begin position="328"/>
        <end position="365"/>
    </location>
</feature>
<keyword evidence="4 9" id="KW-0547">Nucleotide-binding</keyword>
<dbReference type="PANTHER" id="PTHR43895:SF32">
    <property type="entry name" value="SERINE_THREONINE-PROTEIN KINASE CHK1"/>
    <property type="match status" value="1"/>
</dbReference>
<evidence type="ECO:0000256" key="1">
    <source>
        <dbReference type="ARBA" id="ARBA00012513"/>
    </source>
</evidence>
<dbReference type="GO" id="GO:0005524">
    <property type="term" value="F:ATP binding"/>
    <property type="evidence" value="ECO:0007669"/>
    <property type="project" value="UniProtKB-UniRule"/>
</dbReference>
<dbReference type="InterPro" id="IPR028889">
    <property type="entry name" value="USP"/>
</dbReference>
<keyword evidence="6 9" id="KW-0067">ATP-binding</keyword>
<dbReference type="STRING" id="246404.A0A507FD75"/>
<sequence length="1650" mass="181653">MYPMLGEYQLLRTIGEGEFGKVKLAVSTGTAGSPQREVAIKLCKKTTIAAAPNGYTKLMREISTLKLVRSHPFIISLIEVIETDSYIAIVMELAKGGELFEHILKSRALSEDVTRVMFAQIICAVGFIHSIGIVHRDLKLENILLDENENVLVTDFGFANKAESVDGLLRTSCGSPCYAAPELVTSDGYVGEIADIWSCGVILFSMIAGYLPFDDDPTNPDGDNINLLYHYIMETKLEFPAHVPPDCQDLINRILVPDPNIRASMNEIMSHVWLKPVRHIFEEEMQRRQTLGKVALTGPGFNQTSSPPVHIHEVPSTAATNIPSILSRSASLRSKSTPAGKWPGHDINESSNAAPPPSPAQSIKSNMATGDYKRVVPADPAVVKTTPHASPDRGNKIDLPVESMLVDTAGDESVPDLQPVILLESPKSSENITADTLNAVNAQIVDSSAVMDVDNAALNSTNHGQIGCILDVPAPAPNPMSSIINPIKSATENRNSVVSFASSSTQVDHRTDRGPSPKSSLNRFSAPPSFFNFDKSLPSTPSRQSSIESVKAVMTSVGIGSFAEFMKTSRFHDLNRPLPAFPQSSTAVIREAPTPVRNSRNGKHVSIVEPVQLRVVEADKHRNSIWRFSSLAWMLGKEGGEVSPVRVSETPSRAASRNSVQGTPMQRNISESIMNLFRPKSQQSDSRNESRVSLRETPVPAIPRTSSPPMQGGYIEQFYEKPPRPPTAPPPTTNGIHRARPTSLIVTRSHPPVEARNATFPKVSKRRSTSQHSNSTQDMDIMKLIKTRSTHSQSLHTFSSQSRTNSGATFSSISSHQPSLQVRAFSPQPQDDLTTRSGTVLSLSASDYHVHMSRGAEQGSRETLRHGSVRSRLTRSRPIRKLKLHVGKADMRALSARNAGILISDLEALFIRRGFTVESTGEEKGEYRMKVVKPGVLVAATATRGASKLGMGRGVVLPREEVASFVEIPEGFGLPIAQVYGSLNRSVRETADHEEQEEVIVLYSDVSRAISRAQKSKEEAWTSLFTKKIQYIQDYGVKYNSGFTSKGVASNDGPDFRFNTTEGLEASSSLGSLRFVDEMVFYVELMKIPNLPGTCVVDFKRVRGDIWTFKEFYSQISATKIIHLMGSDPPLPLVKRIQFGSLELDDVVRIMDWESTSLLLYRNATPNESASPHEQQTESIPVFPLNNPIPQSNGQGDPTALLPSLPMESTQNELQSAKPKAPVTMSWAKIAAPKIDPNTQLSGTSVNGVGSSTPSIATASQPLARGIEKFFSSYKISLKSHLIKPRGLKNSGNMCFMNAILQPLLHCMPFYNLIKQLGEHVAFNLKEKTPLIDAFCTFFNEFEEEHALSAKTKRISFDAFEPEYVYNALRTKSNVDSMKGRQEDAEEFLGFLLDGLHEELLLARHSAKALSRSNSNGEVVSPASSIGSISHTNSEGWVEVGSKHKTATTRSTEVSETPIVQIFGGKMRTILKAVGDKDKAMLEPFMALPLDIAPEHILSIEDGLLNMTAPEIIPGYTSITGFPVDVSKQNYVDYFPPVLILHLKRFVFDGETGTTQKLRKHISFKTSLKIKPEVVSPAGRKQSQYLEYALFAVINHHGKYTEGGHYTCDVYRNNEEWLRIDDDYVEKISGAEVTKERDDRQAYMLFYSKS</sequence>
<feature type="compositionally biased region" description="Polar residues" evidence="10">
    <location>
        <begin position="1166"/>
        <end position="1179"/>
    </location>
</feature>
<dbReference type="GO" id="GO:0004843">
    <property type="term" value="F:cysteine-type deubiquitinase activity"/>
    <property type="evidence" value="ECO:0007669"/>
    <property type="project" value="InterPro"/>
</dbReference>
<dbReference type="SUPFAM" id="SSF56112">
    <property type="entry name" value="Protein kinase-like (PK-like)"/>
    <property type="match status" value="1"/>
</dbReference>
<dbReference type="SUPFAM" id="SSF54001">
    <property type="entry name" value="Cysteine proteinases"/>
    <property type="match status" value="1"/>
</dbReference>
<dbReference type="InterPro" id="IPR001394">
    <property type="entry name" value="Peptidase_C19_UCH"/>
</dbReference>
<dbReference type="PROSITE" id="PS50011">
    <property type="entry name" value="PROTEIN_KINASE_DOM"/>
    <property type="match status" value="1"/>
</dbReference>
<dbReference type="CDD" id="cd02257">
    <property type="entry name" value="Peptidase_C19"/>
    <property type="match status" value="1"/>
</dbReference>
<keyword evidence="15" id="KW-1185">Reference proteome</keyword>
<dbReference type="EMBL" id="QEAP01000136">
    <property type="protein sequence ID" value="TPX74243.1"/>
    <property type="molecule type" value="Genomic_DNA"/>
</dbReference>
<dbReference type="Pfam" id="PF02149">
    <property type="entry name" value="KA1"/>
    <property type="match status" value="1"/>
</dbReference>
<feature type="domain" description="USP" evidence="13">
    <location>
        <begin position="1286"/>
        <end position="1650"/>
    </location>
</feature>
<dbReference type="Gene3D" id="3.30.310.80">
    <property type="entry name" value="Kinase associated domain 1, KA1"/>
    <property type="match status" value="1"/>
</dbReference>
<gene>
    <name evidence="14" type="ORF">CcCBS67573_g04499</name>
</gene>
<evidence type="ECO:0000259" key="12">
    <source>
        <dbReference type="PROSITE" id="PS50032"/>
    </source>
</evidence>
<feature type="region of interest" description="Disordered" evidence="10">
    <location>
        <begin position="1166"/>
        <end position="1209"/>
    </location>
</feature>
<evidence type="ECO:0000256" key="6">
    <source>
        <dbReference type="ARBA" id="ARBA00022840"/>
    </source>
</evidence>
<dbReference type="OrthoDB" id="429671at2759"/>
<dbReference type="PROSITE" id="PS00973">
    <property type="entry name" value="USP_2"/>
    <property type="match status" value="1"/>
</dbReference>
<dbReference type="GO" id="GO:0004674">
    <property type="term" value="F:protein serine/threonine kinase activity"/>
    <property type="evidence" value="ECO:0007669"/>
    <property type="project" value="UniProtKB-KW"/>
</dbReference>
<dbReference type="InterPro" id="IPR000719">
    <property type="entry name" value="Prot_kinase_dom"/>
</dbReference>
<dbReference type="InterPro" id="IPR008271">
    <property type="entry name" value="Ser/Thr_kinase_AS"/>
</dbReference>
<dbReference type="FunFam" id="1.10.510.10:FF:000571">
    <property type="entry name" value="Maternal embryonic leucine zipper kinase"/>
    <property type="match status" value="1"/>
</dbReference>
<keyword evidence="3" id="KW-0808">Transferase</keyword>
<protein>
    <recommendedName>
        <fullName evidence="1">non-specific serine/threonine protein kinase</fullName>
        <ecNumber evidence="1">2.7.11.1</ecNumber>
    </recommendedName>
</protein>
<dbReference type="InterPro" id="IPR038765">
    <property type="entry name" value="Papain-like_cys_pep_sf"/>
</dbReference>
<proteinExistence type="predicted"/>
<evidence type="ECO:0000256" key="4">
    <source>
        <dbReference type="ARBA" id="ARBA00022741"/>
    </source>
</evidence>
<evidence type="ECO:0000256" key="3">
    <source>
        <dbReference type="ARBA" id="ARBA00022679"/>
    </source>
</evidence>
<comment type="catalytic activity">
    <reaction evidence="7">
        <text>L-threonyl-[protein] + ATP = O-phospho-L-threonyl-[protein] + ADP + H(+)</text>
        <dbReference type="Rhea" id="RHEA:46608"/>
        <dbReference type="Rhea" id="RHEA-COMP:11060"/>
        <dbReference type="Rhea" id="RHEA-COMP:11605"/>
        <dbReference type="ChEBI" id="CHEBI:15378"/>
        <dbReference type="ChEBI" id="CHEBI:30013"/>
        <dbReference type="ChEBI" id="CHEBI:30616"/>
        <dbReference type="ChEBI" id="CHEBI:61977"/>
        <dbReference type="ChEBI" id="CHEBI:456216"/>
        <dbReference type="EC" id="2.7.11.1"/>
    </reaction>
</comment>
<feature type="compositionally biased region" description="Polar residues" evidence="10">
    <location>
        <begin position="790"/>
        <end position="815"/>
    </location>
</feature>
<accession>A0A507FD75</accession>
<evidence type="ECO:0000256" key="5">
    <source>
        <dbReference type="ARBA" id="ARBA00022777"/>
    </source>
</evidence>
<dbReference type="PANTHER" id="PTHR43895">
    <property type="entry name" value="CALCIUM/CALMODULIN-DEPENDENT PROTEIN KINASE KINASE-RELATED"/>
    <property type="match status" value="1"/>
</dbReference>
<dbReference type="InterPro" id="IPR011009">
    <property type="entry name" value="Kinase-like_dom_sf"/>
</dbReference>
<comment type="caution">
    <text evidence="14">The sequence shown here is derived from an EMBL/GenBank/DDBJ whole genome shotgun (WGS) entry which is preliminary data.</text>
</comment>
<dbReference type="CDD" id="cd14003">
    <property type="entry name" value="STKc_AMPK-like"/>
    <property type="match status" value="1"/>
</dbReference>
<dbReference type="PROSITE" id="PS00972">
    <property type="entry name" value="USP_1"/>
    <property type="match status" value="1"/>
</dbReference>
<organism evidence="14 15">
    <name type="scientific">Chytriomyces confervae</name>
    <dbReference type="NCBI Taxonomy" id="246404"/>
    <lineage>
        <taxon>Eukaryota</taxon>
        <taxon>Fungi</taxon>
        <taxon>Fungi incertae sedis</taxon>
        <taxon>Chytridiomycota</taxon>
        <taxon>Chytridiomycota incertae sedis</taxon>
        <taxon>Chytridiomycetes</taxon>
        <taxon>Chytridiales</taxon>
        <taxon>Chytriomycetaceae</taxon>
        <taxon>Chytriomyces</taxon>
    </lineage>
</organism>
<feature type="compositionally biased region" description="Polar residues" evidence="10">
    <location>
        <begin position="328"/>
        <end position="337"/>
    </location>
</feature>
<feature type="compositionally biased region" description="Polar residues" evidence="10">
    <location>
        <begin position="649"/>
        <end position="673"/>
    </location>
</feature>
<comment type="catalytic activity">
    <reaction evidence="8">
        <text>L-seryl-[protein] + ATP = O-phospho-L-seryl-[protein] + ADP + H(+)</text>
        <dbReference type="Rhea" id="RHEA:17989"/>
        <dbReference type="Rhea" id="RHEA-COMP:9863"/>
        <dbReference type="Rhea" id="RHEA-COMP:11604"/>
        <dbReference type="ChEBI" id="CHEBI:15378"/>
        <dbReference type="ChEBI" id="CHEBI:29999"/>
        <dbReference type="ChEBI" id="CHEBI:30616"/>
        <dbReference type="ChEBI" id="CHEBI:83421"/>
        <dbReference type="ChEBI" id="CHEBI:456216"/>
        <dbReference type="EC" id="2.7.11.1"/>
    </reaction>
</comment>
<name>A0A507FD75_9FUNG</name>
<dbReference type="Gene3D" id="3.90.70.10">
    <property type="entry name" value="Cysteine proteinases"/>
    <property type="match status" value="1"/>
</dbReference>
<evidence type="ECO:0000259" key="11">
    <source>
        <dbReference type="PROSITE" id="PS50011"/>
    </source>
</evidence>
<dbReference type="GO" id="GO:0016579">
    <property type="term" value="P:protein deubiquitination"/>
    <property type="evidence" value="ECO:0007669"/>
    <property type="project" value="InterPro"/>
</dbReference>
<dbReference type="PROSITE" id="PS50235">
    <property type="entry name" value="USP_3"/>
    <property type="match status" value="1"/>
</dbReference>
<dbReference type="InterPro" id="IPR017441">
    <property type="entry name" value="Protein_kinase_ATP_BS"/>
</dbReference>
<evidence type="ECO:0000256" key="2">
    <source>
        <dbReference type="ARBA" id="ARBA00022527"/>
    </source>
</evidence>
<dbReference type="EC" id="2.7.11.1" evidence="1"/>
<dbReference type="PROSITE" id="PS50032">
    <property type="entry name" value="KA1"/>
    <property type="match status" value="1"/>
</dbReference>
<evidence type="ECO:0000256" key="9">
    <source>
        <dbReference type="PROSITE-ProRule" id="PRU10141"/>
    </source>
</evidence>
<evidence type="ECO:0000256" key="7">
    <source>
        <dbReference type="ARBA" id="ARBA00047899"/>
    </source>
</evidence>
<dbReference type="PROSITE" id="PS00108">
    <property type="entry name" value="PROTEIN_KINASE_ST"/>
    <property type="match status" value="1"/>
</dbReference>
<dbReference type="SMART" id="SM00220">
    <property type="entry name" value="S_TKc"/>
    <property type="match status" value="1"/>
</dbReference>
<evidence type="ECO:0000313" key="14">
    <source>
        <dbReference type="EMBL" id="TPX74243.1"/>
    </source>
</evidence>
<dbReference type="Proteomes" id="UP000320333">
    <property type="component" value="Unassembled WGS sequence"/>
</dbReference>
<dbReference type="InterPro" id="IPR001772">
    <property type="entry name" value="KA1_dom"/>
</dbReference>
<feature type="domain" description="Protein kinase" evidence="11">
    <location>
        <begin position="8"/>
        <end position="274"/>
    </location>
</feature>
<dbReference type="GO" id="GO:0007165">
    <property type="term" value="P:signal transduction"/>
    <property type="evidence" value="ECO:0007669"/>
    <property type="project" value="TreeGrafter"/>
</dbReference>
<feature type="binding site" evidence="9">
    <location>
        <position position="41"/>
    </location>
    <ligand>
        <name>ATP</name>
        <dbReference type="ChEBI" id="CHEBI:30616"/>
    </ligand>
</feature>
<reference evidence="14 15" key="1">
    <citation type="journal article" date="2019" name="Sci. Rep.">
        <title>Comparative genomics of chytrid fungi reveal insights into the obligate biotrophic and pathogenic lifestyle of Synchytrium endobioticum.</title>
        <authorList>
            <person name="van de Vossenberg B.T.L.H."/>
            <person name="Warris S."/>
            <person name="Nguyen H.D.T."/>
            <person name="van Gent-Pelzer M.P.E."/>
            <person name="Joly D.L."/>
            <person name="van de Geest H.C."/>
            <person name="Bonants P.J.M."/>
            <person name="Smith D.S."/>
            <person name="Levesque C.A."/>
            <person name="van der Lee T.A.J."/>
        </authorList>
    </citation>
    <scope>NUCLEOTIDE SEQUENCE [LARGE SCALE GENOMIC DNA]</scope>
    <source>
        <strain evidence="14 15">CBS 675.73</strain>
    </source>
</reference>
<feature type="region of interest" description="Disordered" evidence="10">
    <location>
        <begin position="643"/>
        <end position="815"/>
    </location>
</feature>
<dbReference type="Pfam" id="PF00069">
    <property type="entry name" value="Pkinase"/>
    <property type="match status" value="1"/>
</dbReference>
<keyword evidence="2" id="KW-0723">Serine/threonine-protein kinase</keyword>
<dbReference type="Gene3D" id="1.10.510.10">
    <property type="entry name" value="Transferase(Phosphotransferase) domain 1"/>
    <property type="match status" value="1"/>
</dbReference>